<dbReference type="EMBL" id="JAFBER010000010">
    <property type="protein sequence ID" value="MBM7645662.1"/>
    <property type="molecule type" value="Genomic_DNA"/>
</dbReference>
<evidence type="ECO:0000313" key="1">
    <source>
        <dbReference type="EMBL" id="MBM7645662.1"/>
    </source>
</evidence>
<sequence>MNHLISLVRERSHFYSYPSDFVIHNRIKDINKKNAAQYFNIASIGLCHGTN</sequence>
<proteinExistence type="predicted"/>
<name>A0ABS2Q036_9BACL</name>
<accession>A0ABS2Q036</accession>
<reference evidence="1 2" key="1">
    <citation type="submission" date="2021-01" db="EMBL/GenBank/DDBJ databases">
        <title>Genomic Encyclopedia of Type Strains, Phase IV (KMG-IV): sequencing the most valuable type-strain genomes for metagenomic binning, comparative biology and taxonomic classification.</title>
        <authorList>
            <person name="Goeker M."/>
        </authorList>
    </citation>
    <scope>NUCLEOTIDE SEQUENCE [LARGE SCALE GENOMIC DNA]</scope>
    <source>
        <strain evidence="1 2">DSM 28236</strain>
    </source>
</reference>
<gene>
    <name evidence="1" type="ORF">JOD45_001880</name>
</gene>
<protein>
    <submittedName>
        <fullName evidence="1">Uncharacterized protein</fullName>
    </submittedName>
</protein>
<comment type="caution">
    <text evidence="1">The sequence shown here is derived from an EMBL/GenBank/DDBJ whole genome shotgun (WGS) entry which is preliminary data.</text>
</comment>
<organism evidence="1 2">
    <name type="scientific">Scopulibacillus daqui</name>
    <dbReference type="NCBI Taxonomy" id="1469162"/>
    <lineage>
        <taxon>Bacteria</taxon>
        <taxon>Bacillati</taxon>
        <taxon>Bacillota</taxon>
        <taxon>Bacilli</taxon>
        <taxon>Bacillales</taxon>
        <taxon>Sporolactobacillaceae</taxon>
        <taxon>Scopulibacillus</taxon>
    </lineage>
</organism>
<dbReference type="Proteomes" id="UP000808914">
    <property type="component" value="Unassembled WGS sequence"/>
</dbReference>
<keyword evidence="2" id="KW-1185">Reference proteome</keyword>
<evidence type="ECO:0000313" key="2">
    <source>
        <dbReference type="Proteomes" id="UP000808914"/>
    </source>
</evidence>